<dbReference type="AlphaFoldDB" id="A0A4S4L546"/>
<keyword evidence="2" id="KW-0812">Transmembrane</keyword>
<evidence type="ECO:0000313" key="3">
    <source>
        <dbReference type="EMBL" id="THH06485.1"/>
    </source>
</evidence>
<comment type="caution">
    <text evidence="3">The sequence shown here is derived from an EMBL/GenBank/DDBJ whole genome shotgun (WGS) entry which is preliminary data.</text>
</comment>
<proteinExistence type="predicted"/>
<evidence type="ECO:0000256" key="2">
    <source>
        <dbReference type="SAM" id="Phobius"/>
    </source>
</evidence>
<sequence length="448" mass="48894">MRGLVQDEYSDTVTRESISCNSGLCGRSDNNGPPIPEKITAFCSVAFGVIGFIVFLCFYCTPLFQARRNATLKLKDARRHLESPKSFLKSPEKGFDLLRAMSNFNGEKKSGPEPLRRIVTRDSFIVTMARHGYGTLEGETCVPCFPSSSQVRASMSFCSPLSGAYQVRSADDPPQIPPLPPHDAMEHESTCPWASHGLAPPIATSSMSLSSSQLLPAVSISNSQSLLAISENEVHLSILADGAGSDVDSGVSKRDDDHIDSPSLKSPFPNCTCGKAPSPSSFLSSVLSALSVSSEMDVRDAANFAHAPYAEDEPDSRNFANRHKIVSSSNVETRQPPLPIYADTILPHYFRATPNVLLPSQFQTQIQTQIQTQTQTHAALFQPWMPTDSAASHTEIQSLRVRDSIFVRASRYTRLLLCGLSGSATRQNVRTGTELQFEIVEKHESVVL</sequence>
<accession>A0A4S4L546</accession>
<dbReference type="OrthoDB" id="10629420at2759"/>
<feature type="region of interest" description="Disordered" evidence="1">
    <location>
        <begin position="244"/>
        <end position="263"/>
    </location>
</feature>
<feature type="transmembrane region" description="Helical" evidence="2">
    <location>
        <begin position="39"/>
        <end position="64"/>
    </location>
</feature>
<name>A0A4S4L546_9AGAM</name>
<dbReference type="Proteomes" id="UP000308199">
    <property type="component" value="Unassembled WGS sequence"/>
</dbReference>
<evidence type="ECO:0000313" key="4">
    <source>
        <dbReference type="Proteomes" id="UP000308199"/>
    </source>
</evidence>
<gene>
    <name evidence="3" type="ORF">EW145_g4063</name>
</gene>
<organism evidence="3 4">
    <name type="scientific">Phellinidium pouzarii</name>
    <dbReference type="NCBI Taxonomy" id="167371"/>
    <lineage>
        <taxon>Eukaryota</taxon>
        <taxon>Fungi</taxon>
        <taxon>Dikarya</taxon>
        <taxon>Basidiomycota</taxon>
        <taxon>Agaricomycotina</taxon>
        <taxon>Agaricomycetes</taxon>
        <taxon>Hymenochaetales</taxon>
        <taxon>Hymenochaetaceae</taxon>
        <taxon>Phellinidium</taxon>
    </lineage>
</organism>
<feature type="compositionally biased region" description="Basic and acidic residues" evidence="1">
    <location>
        <begin position="251"/>
        <end position="260"/>
    </location>
</feature>
<dbReference type="EMBL" id="SGPK01000193">
    <property type="protein sequence ID" value="THH06485.1"/>
    <property type="molecule type" value="Genomic_DNA"/>
</dbReference>
<keyword evidence="4" id="KW-1185">Reference proteome</keyword>
<protein>
    <submittedName>
        <fullName evidence="3">Uncharacterized protein</fullName>
    </submittedName>
</protein>
<keyword evidence="2" id="KW-1133">Transmembrane helix</keyword>
<evidence type="ECO:0000256" key="1">
    <source>
        <dbReference type="SAM" id="MobiDB-lite"/>
    </source>
</evidence>
<reference evidence="3 4" key="1">
    <citation type="submission" date="2019-02" db="EMBL/GenBank/DDBJ databases">
        <title>Genome sequencing of the rare red list fungi Phellinidium pouzarii.</title>
        <authorList>
            <person name="Buettner E."/>
            <person name="Kellner H."/>
        </authorList>
    </citation>
    <scope>NUCLEOTIDE SEQUENCE [LARGE SCALE GENOMIC DNA]</scope>
    <source>
        <strain evidence="3 4">DSM 108285</strain>
    </source>
</reference>
<keyword evidence="2" id="KW-0472">Membrane</keyword>